<feature type="compositionally biased region" description="Basic and acidic residues" evidence="17">
    <location>
        <begin position="758"/>
        <end position="768"/>
    </location>
</feature>
<evidence type="ECO:0000313" key="21">
    <source>
        <dbReference type="Ensembl" id="ENSPKIP00000031651.1"/>
    </source>
</evidence>
<keyword evidence="10" id="KW-0862">Zinc</keyword>
<evidence type="ECO:0000256" key="4">
    <source>
        <dbReference type="ARBA" id="ARBA00022491"/>
    </source>
</evidence>
<evidence type="ECO:0008006" key="23">
    <source>
        <dbReference type="Google" id="ProtNLM"/>
    </source>
</evidence>
<accession>A0A3B3SNN2</accession>
<feature type="region of interest" description="Disordered" evidence="17">
    <location>
        <begin position="748"/>
        <end position="778"/>
    </location>
</feature>
<evidence type="ECO:0000256" key="15">
    <source>
        <dbReference type="ARBA" id="ARBA00023242"/>
    </source>
</evidence>
<dbReference type="GO" id="GO:0000981">
    <property type="term" value="F:DNA-binding transcription factor activity, RNA polymerase II-specific"/>
    <property type="evidence" value="ECO:0007669"/>
    <property type="project" value="TreeGrafter"/>
</dbReference>
<evidence type="ECO:0000256" key="11">
    <source>
        <dbReference type="ARBA" id="ARBA00022843"/>
    </source>
</evidence>
<keyword evidence="18" id="KW-0732">Signal</keyword>
<dbReference type="PROSITE" id="PS50097">
    <property type="entry name" value="BTB"/>
    <property type="match status" value="1"/>
</dbReference>
<feature type="region of interest" description="Disordered" evidence="17">
    <location>
        <begin position="581"/>
        <end position="601"/>
    </location>
</feature>
<keyword evidence="15" id="KW-0539">Nucleus</keyword>
<evidence type="ECO:0000256" key="8">
    <source>
        <dbReference type="ARBA" id="ARBA00022737"/>
    </source>
</evidence>
<feature type="domain" description="C2H2-type" evidence="20">
    <location>
        <begin position="450"/>
        <end position="477"/>
    </location>
</feature>
<dbReference type="GO" id="GO:0000978">
    <property type="term" value="F:RNA polymerase II cis-regulatory region sequence-specific DNA binding"/>
    <property type="evidence" value="ECO:0007669"/>
    <property type="project" value="TreeGrafter"/>
</dbReference>
<feature type="compositionally biased region" description="Polar residues" evidence="17">
    <location>
        <begin position="837"/>
        <end position="846"/>
    </location>
</feature>
<dbReference type="SMART" id="SM00355">
    <property type="entry name" value="ZnF_C2H2"/>
    <property type="match status" value="4"/>
</dbReference>
<dbReference type="AlphaFoldDB" id="A0A3B3SNN2"/>
<feature type="compositionally biased region" description="Low complexity" evidence="17">
    <location>
        <begin position="284"/>
        <end position="298"/>
    </location>
</feature>
<feature type="region of interest" description="Disordered" evidence="17">
    <location>
        <begin position="330"/>
        <end position="361"/>
    </location>
</feature>
<feature type="signal peptide" evidence="18">
    <location>
        <begin position="1"/>
        <end position="20"/>
    </location>
</feature>
<comment type="subcellular location">
    <subcellularLocation>
        <location evidence="2">Chromosome</location>
    </subcellularLocation>
    <subcellularLocation>
        <location evidence="1">Nucleus</location>
    </subcellularLocation>
</comment>
<evidence type="ECO:0000256" key="2">
    <source>
        <dbReference type="ARBA" id="ARBA00004286"/>
    </source>
</evidence>
<dbReference type="FunFam" id="3.30.160.60:FF:000437">
    <property type="entry name" value="zinc finger and BTB domain-containing protein 38"/>
    <property type="match status" value="1"/>
</dbReference>
<evidence type="ECO:0000256" key="6">
    <source>
        <dbReference type="ARBA" id="ARBA00022553"/>
    </source>
</evidence>
<keyword evidence="14" id="KW-0804">Transcription</keyword>
<dbReference type="Pfam" id="PF00651">
    <property type="entry name" value="BTB"/>
    <property type="match status" value="1"/>
</dbReference>
<keyword evidence="22" id="KW-1185">Reference proteome</keyword>
<dbReference type="FunFam" id="3.30.160.60:FF:000235">
    <property type="entry name" value="Zinc finger and BTB domain containing 38"/>
    <property type="match status" value="1"/>
</dbReference>
<dbReference type="PANTHER" id="PTHR46105">
    <property type="entry name" value="AGAP004733-PA"/>
    <property type="match status" value="1"/>
</dbReference>
<dbReference type="GO" id="GO:0005694">
    <property type="term" value="C:chromosome"/>
    <property type="evidence" value="ECO:0007669"/>
    <property type="project" value="UniProtKB-SubCell"/>
</dbReference>
<dbReference type="InterPro" id="IPR036236">
    <property type="entry name" value="Znf_C2H2_sf"/>
</dbReference>
<proteinExistence type="predicted"/>
<feature type="compositionally biased region" description="Polar residues" evidence="17">
    <location>
        <begin position="139"/>
        <end position="154"/>
    </location>
</feature>
<feature type="chain" id="PRO_5017395204" description="Zinc finger and BTB domain containing 38" evidence="18">
    <location>
        <begin position="21"/>
        <end position="869"/>
    </location>
</feature>
<keyword evidence="8" id="KW-0677">Repeat</keyword>
<dbReference type="Proteomes" id="UP000261540">
    <property type="component" value="Unplaced"/>
</dbReference>
<dbReference type="GeneTree" id="ENSGT00940000161449"/>
<evidence type="ECO:0000256" key="17">
    <source>
        <dbReference type="SAM" id="MobiDB-lite"/>
    </source>
</evidence>
<dbReference type="InterPro" id="IPR050457">
    <property type="entry name" value="ZnFinger_BTB_dom_contain"/>
</dbReference>
<evidence type="ECO:0000256" key="3">
    <source>
        <dbReference type="ARBA" id="ARBA00022454"/>
    </source>
</evidence>
<dbReference type="Ensembl" id="ENSPKIT00000012501.1">
    <property type="protein sequence ID" value="ENSPKIP00000031651.1"/>
    <property type="gene ID" value="ENSPKIG00000012053.1"/>
</dbReference>
<name>A0A3B3SNN2_9TELE</name>
<keyword evidence="6" id="KW-0597">Phosphoprotein</keyword>
<dbReference type="PROSITE" id="PS00028">
    <property type="entry name" value="ZINC_FINGER_C2H2_1"/>
    <property type="match status" value="3"/>
</dbReference>
<feature type="region of interest" description="Disordered" evidence="17">
    <location>
        <begin position="239"/>
        <end position="267"/>
    </location>
</feature>
<dbReference type="PROSITE" id="PS50157">
    <property type="entry name" value="ZINC_FINGER_C2H2_2"/>
    <property type="match status" value="3"/>
</dbReference>
<organism evidence="21 22">
    <name type="scientific">Paramormyrops kingsleyae</name>
    <dbReference type="NCBI Taxonomy" id="1676925"/>
    <lineage>
        <taxon>Eukaryota</taxon>
        <taxon>Metazoa</taxon>
        <taxon>Chordata</taxon>
        <taxon>Craniata</taxon>
        <taxon>Vertebrata</taxon>
        <taxon>Euteleostomi</taxon>
        <taxon>Actinopterygii</taxon>
        <taxon>Neopterygii</taxon>
        <taxon>Teleostei</taxon>
        <taxon>Osteoglossocephala</taxon>
        <taxon>Osteoglossomorpha</taxon>
        <taxon>Osteoglossiformes</taxon>
        <taxon>Mormyridae</taxon>
        <taxon>Paramormyrops</taxon>
    </lineage>
</organism>
<feature type="compositionally biased region" description="Low complexity" evidence="17">
    <location>
        <begin position="669"/>
        <end position="680"/>
    </location>
</feature>
<evidence type="ECO:0000256" key="10">
    <source>
        <dbReference type="ARBA" id="ARBA00022833"/>
    </source>
</evidence>
<dbReference type="Gene3D" id="3.30.160.60">
    <property type="entry name" value="Classic Zinc Finger"/>
    <property type="match status" value="3"/>
</dbReference>
<feature type="region of interest" description="Disordered" evidence="17">
    <location>
        <begin position="651"/>
        <end position="698"/>
    </location>
</feature>
<reference evidence="21" key="1">
    <citation type="submission" date="2025-08" db="UniProtKB">
        <authorList>
            <consortium name="Ensembl"/>
        </authorList>
    </citation>
    <scope>IDENTIFICATION</scope>
</reference>
<feature type="domain" description="C2H2-type" evidence="20">
    <location>
        <begin position="478"/>
        <end position="505"/>
    </location>
</feature>
<dbReference type="InterPro" id="IPR013087">
    <property type="entry name" value="Znf_C2H2_type"/>
</dbReference>
<feature type="compositionally biased region" description="Low complexity" evidence="17">
    <location>
        <begin position="333"/>
        <end position="346"/>
    </location>
</feature>
<dbReference type="PANTHER" id="PTHR46105:SF27">
    <property type="entry name" value="TRANSCRIPTIONAL REGULATOR KAISO"/>
    <property type="match status" value="1"/>
</dbReference>
<dbReference type="InterPro" id="IPR000210">
    <property type="entry name" value="BTB/POZ_dom"/>
</dbReference>
<feature type="compositionally biased region" description="Basic residues" evidence="17">
    <location>
        <begin position="811"/>
        <end position="824"/>
    </location>
</feature>
<keyword evidence="13" id="KW-0238">DNA-binding</keyword>
<dbReference type="GO" id="GO:0005634">
    <property type="term" value="C:nucleus"/>
    <property type="evidence" value="ECO:0007669"/>
    <property type="project" value="UniProtKB-SubCell"/>
</dbReference>
<dbReference type="Gene3D" id="3.30.710.10">
    <property type="entry name" value="Potassium Channel Kv1.1, Chain A"/>
    <property type="match status" value="1"/>
</dbReference>
<feature type="domain" description="C2H2-type" evidence="20">
    <location>
        <begin position="506"/>
        <end position="534"/>
    </location>
</feature>
<evidence type="ECO:0000256" key="9">
    <source>
        <dbReference type="ARBA" id="ARBA00022771"/>
    </source>
</evidence>
<feature type="region of interest" description="Disordered" evidence="17">
    <location>
        <begin position="139"/>
        <end position="160"/>
    </location>
</feature>
<keyword evidence="3" id="KW-0158">Chromosome</keyword>
<keyword evidence="12" id="KW-0805">Transcription regulation</keyword>
<evidence type="ECO:0000259" key="20">
    <source>
        <dbReference type="PROSITE" id="PS50157"/>
    </source>
</evidence>
<feature type="compositionally biased region" description="Polar residues" evidence="17">
    <location>
        <begin position="583"/>
        <end position="601"/>
    </location>
</feature>
<keyword evidence="4" id="KW-0678">Repressor</keyword>
<evidence type="ECO:0000256" key="12">
    <source>
        <dbReference type="ARBA" id="ARBA00023015"/>
    </source>
</evidence>
<evidence type="ECO:0000313" key="22">
    <source>
        <dbReference type="Proteomes" id="UP000261540"/>
    </source>
</evidence>
<evidence type="ECO:0000256" key="13">
    <source>
        <dbReference type="ARBA" id="ARBA00023125"/>
    </source>
</evidence>
<dbReference type="InterPro" id="IPR011333">
    <property type="entry name" value="SKP1/BTB/POZ_sf"/>
</dbReference>
<feature type="region of interest" description="Disordered" evidence="17">
    <location>
        <begin position="811"/>
        <end position="869"/>
    </location>
</feature>
<evidence type="ECO:0000256" key="16">
    <source>
        <dbReference type="PROSITE-ProRule" id="PRU00042"/>
    </source>
</evidence>
<evidence type="ECO:0000256" key="18">
    <source>
        <dbReference type="SAM" id="SignalP"/>
    </source>
</evidence>
<dbReference type="GO" id="GO:0008270">
    <property type="term" value="F:zinc ion binding"/>
    <property type="evidence" value="ECO:0007669"/>
    <property type="project" value="UniProtKB-KW"/>
</dbReference>
<evidence type="ECO:0000256" key="5">
    <source>
        <dbReference type="ARBA" id="ARBA00022499"/>
    </source>
</evidence>
<feature type="region of interest" description="Disordered" evidence="17">
    <location>
        <begin position="283"/>
        <end position="312"/>
    </location>
</feature>
<dbReference type="SUPFAM" id="SSF57667">
    <property type="entry name" value="beta-beta-alpha zinc fingers"/>
    <property type="match status" value="2"/>
</dbReference>
<sequence length="869" mass="95705">MGCFSFVFPLQMALVSQSMAGLMDSTHSQCLLSSLSEQRTRGLFCDITIVVEDVKFKAHRNVLAASSGYFQNAFASTKALGPATQVFELLDLKSEVFASILNFIYSSTVAPLDNEGFQSLVAAGKRLGIPFLEKLRVQESSSSTGPTRATSPMWTQPPPGPHMMKQEVLDSGSGPRITNAFSITEGGAGSNPISSLQIKNDGKRQSGHSTARCLNMTVPQSGSLQILVDHSYALSPVRRLAPHSQPSGVKEGQKAMELSSPPASQRCSVPICSRNVAEKATGISVPASSSSDSNSQSSTAVVTPSPLSSPSFSNCKGQSNTCSELPLVRKRVSSSPAAQSSSPNSQLHLHVANGDPAPRTHPPFCTSRFRSRLFCRFCYRKFIHLKRLRSHEQVCQQALKSLAKDSLGSSTTLTVEKDEMPSEPSRLQNLLAPLTDLRAPRPGQAQRRTFPCSVCKRTYVTLSSLKRHENVHSWHRMYPCHYCNKVFALAEYRSKHEIWHTGERRYQCIFCLETFMTYYILKNHQKTFHGIDSQMLLNRKSPNSSFSSGAYPIKLYRLLPMTFRKRRNTYSRTVLEMAECRDQTSPTHSSSGFSPAASEDSSLINSGSVGVGRSLFSMPMTFMATPKVAAPVQPFFPIVEGNSQTDLKTTEIQKSHAEGPSQSSGMACTATGSNSSSAGGRDSLPDWSEGNRLGQPSTHKGKAVTYIAKPACAGPGVDSKVPPLCQITVKIGSEAIVRRRIKGSSLFPRKKKRACRSPVEEHHRDPRRQTVGRMSSRQRTNATYITETETYDDLTYRDTLWRPYYSYKPKKKMNSMKSGKRAKTQHGGLKNPEQGVRNVSSRQHSNVPPELRNMAPHPTGRPTRKGLMF</sequence>
<evidence type="ECO:0000256" key="14">
    <source>
        <dbReference type="ARBA" id="ARBA00023163"/>
    </source>
</evidence>
<protein>
    <recommendedName>
        <fullName evidence="23">Zinc finger and BTB domain containing 38</fullName>
    </recommendedName>
</protein>
<evidence type="ECO:0000256" key="7">
    <source>
        <dbReference type="ARBA" id="ARBA00022723"/>
    </source>
</evidence>
<dbReference type="SUPFAM" id="SSF54695">
    <property type="entry name" value="POZ domain"/>
    <property type="match status" value="1"/>
</dbReference>
<evidence type="ECO:0000256" key="1">
    <source>
        <dbReference type="ARBA" id="ARBA00004123"/>
    </source>
</evidence>
<keyword evidence="11" id="KW-0832">Ubl conjugation</keyword>
<keyword evidence="5" id="KW-1017">Isopeptide bond</keyword>
<feature type="compositionally biased region" description="Polar residues" evidence="17">
    <location>
        <begin position="299"/>
        <end position="312"/>
    </location>
</feature>
<keyword evidence="9 16" id="KW-0863">Zinc-finger</keyword>
<evidence type="ECO:0000259" key="19">
    <source>
        <dbReference type="PROSITE" id="PS50097"/>
    </source>
</evidence>
<dbReference type="SMART" id="SM00225">
    <property type="entry name" value="BTB"/>
    <property type="match status" value="1"/>
</dbReference>
<feature type="domain" description="BTB" evidence="19">
    <location>
        <begin position="45"/>
        <end position="113"/>
    </location>
</feature>
<reference evidence="21" key="2">
    <citation type="submission" date="2025-09" db="UniProtKB">
        <authorList>
            <consortium name="Ensembl"/>
        </authorList>
    </citation>
    <scope>IDENTIFICATION</scope>
</reference>
<keyword evidence="7" id="KW-0479">Metal-binding</keyword>